<dbReference type="OrthoDB" id="8437309at2"/>
<name>A0A4P6L432_9BURK</name>
<evidence type="ECO:0008006" key="4">
    <source>
        <dbReference type="Google" id="ProtNLM"/>
    </source>
</evidence>
<dbReference type="KEGG" id="plue:EWM63_23615"/>
<protein>
    <recommendedName>
        <fullName evidence="4">Alpha/beta hydrolase</fullName>
    </recommendedName>
</protein>
<keyword evidence="3" id="KW-1185">Reference proteome</keyword>
<dbReference type="SUPFAM" id="SSF53474">
    <property type="entry name" value="alpha/beta-Hydrolases"/>
    <property type="match status" value="1"/>
</dbReference>
<accession>A0A4P6L432</accession>
<evidence type="ECO:0000313" key="2">
    <source>
        <dbReference type="EMBL" id="QBE65608.1"/>
    </source>
</evidence>
<dbReference type="Proteomes" id="UP000290637">
    <property type="component" value="Chromosome"/>
</dbReference>
<feature type="region of interest" description="Disordered" evidence="1">
    <location>
        <begin position="409"/>
        <end position="428"/>
    </location>
</feature>
<gene>
    <name evidence="2" type="ORF">EWM63_23615</name>
</gene>
<dbReference type="AlphaFoldDB" id="A0A4P6L432"/>
<dbReference type="InterPro" id="IPR029058">
    <property type="entry name" value="AB_hydrolase_fold"/>
</dbReference>
<evidence type="ECO:0000313" key="3">
    <source>
        <dbReference type="Proteomes" id="UP000290637"/>
    </source>
</evidence>
<dbReference type="RefSeq" id="WP_130188718.1">
    <property type="nucleotide sequence ID" value="NZ_CP035913.1"/>
</dbReference>
<proteinExistence type="predicted"/>
<dbReference type="EMBL" id="CP035913">
    <property type="protein sequence ID" value="QBE65608.1"/>
    <property type="molecule type" value="Genomic_DNA"/>
</dbReference>
<reference evidence="2 3" key="1">
    <citation type="submission" date="2019-02" db="EMBL/GenBank/DDBJ databases">
        <title>Draft Genome Sequences of Six Type Strains of the Genus Massilia.</title>
        <authorList>
            <person name="Miess H."/>
            <person name="Frediansyhah A."/>
            <person name="Gross H."/>
        </authorList>
    </citation>
    <scope>NUCLEOTIDE SEQUENCE [LARGE SCALE GENOMIC DNA]</scope>
    <source>
        <strain evidence="2 3">DSM 17473</strain>
    </source>
</reference>
<sequence>MPNLLRAMAMVVTLCAGCLSDRAYHNGLASTSATPVDTEMHGRYVLAHVEFDDQGWFHDARQRQALFETLHGLRARNQSMLIVTYTHGWKHNAGENDTNLRDFRKLLAELAAIERQRRPNDTRTVVGVYVGWRGASVSVPFVDNLTFWTRKAAAERIGQRSVKQLFFELNQFRTIANGWDIPDQLARDDETQLIFVGHSFGGLITYHALYAAILERGLQVDKLGRYRPAKSVGDFVLLVNPAFEGADYEPIWQAARSRGCFPPAQKPVMAIITSSADAATRVAFPLGRLYTYLQSAPLPGERETVLHTVGHLDRYRTHRLVDLPVGETGTAPDAAAPPNVEPVTKILDLQLVKTDNAVPARMPYLVIQAGPGLIADHSDFWNERFRKFSVRFITTQILSLKIRGEAARARPAGPQRDDCPGFIGNVPG</sequence>
<evidence type="ECO:0000256" key="1">
    <source>
        <dbReference type="SAM" id="MobiDB-lite"/>
    </source>
</evidence>
<organism evidence="2 3">
    <name type="scientific">Pseudoduganella lutea</name>
    <dbReference type="NCBI Taxonomy" id="321985"/>
    <lineage>
        <taxon>Bacteria</taxon>
        <taxon>Pseudomonadati</taxon>
        <taxon>Pseudomonadota</taxon>
        <taxon>Betaproteobacteria</taxon>
        <taxon>Burkholderiales</taxon>
        <taxon>Oxalobacteraceae</taxon>
        <taxon>Telluria group</taxon>
        <taxon>Pseudoduganella</taxon>
    </lineage>
</organism>